<dbReference type="GO" id="GO:0006611">
    <property type="term" value="P:protein export from nucleus"/>
    <property type="evidence" value="ECO:0007669"/>
    <property type="project" value="InterPro"/>
</dbReference>
<dbReference type="GO" id="GO:0003723">
    <property type="term" value="F:RNA binding"/>
    <property type="evidence" value="ECO:0007669"/>
    <property type="project" value="TreeGrafter"/>
</dbReference>
<dbReference type="GO" id="GO:0042565">
    <property type="term" value="C:RNA nuclear export complex"/>
    <property type="evidence" value="ECO:0007669"/>
    <property type="project" value="TreeGrafter"/>
</dbReference>
<organism evidence="3 4">
    <name type="scientific">Dovyalis caffra</name>
    <dbReference type="NCBI Taxonomy" id="77055"/>
    <lineage>
        <taxon>Eukaryota</taxon>
        <taxon>Viridiplantae</taxon>
        <taxon>Streptophyta</taxon>
        <taxon>Embryophyta</taxon>
        <taxon>Tracheophyta</taxon>
        <taxon>Spermatophyta</taxon>
        <taxon>Magnoliopsida</taxon>
        <taxon>eudicotyledons</taxon>
        <taxon>Gunneridae</taxon>
        <taxon>Pentapetalae</taxon>
        <taxon>rosids</taxon>
        <taxon>fabids</taxon>
        <taxon>Malpighiales</taxon>
        <taxon>Salicaceae</taxon>
        <taxon>Flacourtieae</taxon>
        <taxon>Dovyalis</taxon>
    </lineage>
</organism>
<proteinExistence type="predicted"/>
<dbReference type="GO" id="GO:0005049">
    <property type="term" value="F:nuclear export signal receptor activity"/>
    <property type="evidence" value="ECO:0007669"/>
    <property type="project" value="InterPro"/>
</dbReference>
<dbReference type="InterPro" id="IPR013598">
    <property type="entry name" value="Exportin-1/Importin-b-like"/>
</dbReference>
<feature type="domain" description="Exportin-5 C-terminal" evidence="2">
    <location>
        <begin position="358"/>
        <end position="1211"/>
    </location>
</feature>
<dbReference type="Proteomes" id="UP001314170">
    <property type="component" value="Unassembled WGS sequence"/>
</dbReference>
<accession>A0AAV1RXU6</accession>
<dbReference type="GO" id="GO:0006405">
    <property type="term" value="P:RNA export from nucleus"/>
    <property type="evidence" value="ECO:0007669"/>
    <property type="project" value="TreeGrafter"/>
</dbReference>
<dbReference type="InterPro" id="IPR016024">
    <property type="entry name" value="ARM-type_fold"/>
</dbReference>
<evidence type="ECO:0000259" key="1">
    <source>
        <dbReference type="Pfam" id="PF08389"/>
    </source>
</evidence>
<dbReference type="PANTHER" id="PTHR11223:SF3">
    <property type="entry name" value="EXPORTIN-5"/>
    <property type="match status" value="1"/>
</dbReference>
<comment type="caution">
    <text evidence="3">The sequence shown here is derived from an EMBL/GenBank/DDBJ whole genome shotgun (WGS) entry which is preliminary data.</text>
</comment>
<sequence length="1246" mass="138150">MEESNSNKHIANNVARAIVAALDWNSTSDSRKAAVSFLESESCSYFDRVLSFVLKGIANWPMRSKILQVVIKFVQPPACITIKAGDVRVLASTSFVLVKRDWSSEIRLHAFKMLQHLVRLRWEELSPTEHRNFANAAVELMAEIANSCEEWALKSQTAALVAEIIRREGLELWKELLPSLVSLSSQGPIQAELVSMTLRWLPEDITVHNEDLEGDRRRLLLRGLSQSLPEILPLLYTLLERHFGAALSEVGRQQLDIAKQHAATVTATLNAVNAYAEWAPLQDLAKYGIIHGCGVMLTSPDFRLHACEFFKLVSQRKRPADASVSEFDSAMRNIFQTMMNVSRDILYKTGSSAGVMDENEFEFAEYICESMMSLGSFNFQCISGDSTILSLYLQQMLGFFQHFKLALHYQSLLFWLALMRDLISKPKVTAHSADGSAFNSAGASSGQADDEKRRTLSLVNDDMCVVMLDISFQRLLKKEKVFYGKSLSPAALELWSDDFEGKGDFSQYRSKLSELMRLVSSFKPLIAGAKISERILSIIKSIPNSQMPVQDLAVMESIQVALENVVNAVFDGSNDFAGGSSEVHLALCRIFEGLLQQLLSLKWTEPALVEILGHYLDALGPFLKYFPDAAGSVINKLFELLMSIPFVVKDPSVSSARHARLQICTSFIRIAKAADKSILPHMKGIADTMAYMQREGSLLRGEHNLLGEAFLVMASAAGIQQQQEVLAWLLEPLSQQWTQLEWQNNYLSEPLGLIRLCSETAFMWSIFHTVTFFEKALKRSGIKKGNMNLQSSSTIHPMASHLSWMLPPLLKLLRAIHSLWSPSISQMLPGEIKAAMTMGDAERYSLLGEGNPKLSKGALTFIDGSHVDMSKEGHTETNEADIRNWLKGIRDSGYNVLGLSMTIGDPFFKCLDVHAVGVALMENIQSMEFRHIRQLVHAALIPLVKHCPIEMWEVWLEKLLHPLLIHTQQALAFSWSSLLHEGKAKVPDVLGIFAGADLKAEVMEEKLLRDLTRETCLLLSTIASPGLNTGLPSLEQSGHASRVDASSLKELDAFASNSMVGFLLKHNGLAVPALQICLEALTWTDGEAVTKVSSFCASVILLAISTNNVQLREFVSKDLFSAIIKGLALESNAVISADLVGLCREIFMYLCDRDPSPRQVLLSLPCIKPQDLVAFEEALTKTASPKEQKQHMKSLLLLATGNMLKALAAQKSVNIITNVTMRPRSSVNAPETRIDEGETVGLAAIL</sequence>
<name>A0AAV1RXU6_9ROSI</name>
<keyword evidence="4" id="KW-1185">Reference proteome</keyword>
<dbReference type="Pfam" id="PF19273">
    <property type="entry name" value="Exportin-5"/>
    <property type="match status" value="1"/>
</dbReference>
<reference evidence="3 4" key="1">
    <citation type="submission" date="2024-01" db="EMBL/GenBank/DDBJ databases">
        <authorList>
            <person name="Waweru B."/>
        </authorList>
    </citation>
    <scope>NUCLEOTIDE SEQUENCE [LARGE SCALE GENOMIC DNA]</scope>
</reference>
<dbReference type="InterPro" id="IPR011989">
    <property type="entry name" value="ARM-like"/>
</dbReference>
<evidence type="ECO:0000313" key="3">
    <source>
        <dbReference type="EMBL" id="CAK7340863.1"/>
    </source>
</evidence>
<dbReference type="PANTHER" id="PTHR11223">
    <property type="entry name" value="EXPORTIN 1/5"/>
    <property type="match status" value="1"/>
</dbReference>
<dbReference type="Gene3D" id="1.25.10.10">
    <property type="entry name" value="Leucine-rich Repeat Variant"/>
    <property type="match status" value="1"/>
</dbReference>
<dbReference type="AlphaFoldDB" id="A0AAV1RXU6"/>
<dbReference type="GO" id="GO:0005634">
    <property type="term" value="C:nucleus"/>
    <property type="evidence" value="ECO:0007669"/>
    <property type="project" value="TreeGrafter"/>
</dbReference>
<feature type="domain" description="Exportin-1/Importin-beta-like" evidence="1">
    <location>
        <begin position="151"/>
        <end position="309"/>
    </location>
</feature>
<dbReference type="SUPFAM" id="SSF48371">
    <property type="entry name" value="ARM repeat"/>
    <property type="match status" value="1"/>
</dbReference>
<evidence type="ECO:0000313" key="4">
    <source>
        <dbReference type="Proteomes" id="UP001314170"/>
    </source>
</evidence>
<dbReference type="InterPro" id="IPR045478">
    <property type="entry name" value="Exportin-5_C"/>
</dbReference>
<evidence type="ECO:0000259" key="2">
    <source>
        <dbReference type="Pfam" id="PF19273"/>
    </source>
</evidence>
<dbReference type="Pfam" id="PF08389">
    <property type="entry name" value="Xpo1"/>
    <property type="match status" value="1"/>
</dbReference>
<dbReference type="InterPro" id="IPR045065">
    <property type="entry name" value="XPO1/5"/>
</dbReference>
<dbReference type="EMBL" id="CAWUPB010001160">
    <property type="protein sequence ID" value="CAK7340863.1"/>
    <property type="molecule type" value="Genomic_DNA"/>
</dbReference>
<protein>
    <recommendedName>
        <fullName evidence="5">Protein HASTY 1</fullName>
    </recommendedName>
</protein>
<evidence type="ECO:0008006" key="5">
    <source>
        <dbReference type="Google" id="ProtNLM"/>
    </source>
</evidence>
<dbReference type="GO" id="GO:0005737">
    <property type="term" value="C:cytoplasm"/>
    <property type="evidence" value="ECO:0007669"/>
    <property type="project" value="TreeGrafter"/>
</dbReference>
<gene>
    <name evidence="3" type="ORF">DCAF_LOCUS15952</name>
</gene>